<gene>
    <name evidence="1" type="ORF">F3059_03865</name>
</gene>
<dbReference type="OrthoDB" id="1493875at2"/>
<dbReference type="NCBIfam" id="NF047658">
    <property type="entry name" value="HYC_CC_PP"/>
    <property type="match status" value="1"/>
</dbReference>
<protein>
    <submittedName>
        <fullName evidence="1">Uncharacterized protein</fullName>
    </submittedName>
</protein>
<dbReference type="InterPro" id="IPR058060">
    <property type="entry name" value="HYC_CC_PP"/>
</dbReference>
<dbReference type="EMBL" id="WACR01000003">
    <property type="protein sequence ID" value="KAB1065096.1"/>
    <property type="molecule type" value="Genomic_DNA"/>
</dbReference>
<evidence type="ECO:0000313" key="1">
    <source>
        <dbReference type="EMBL" id="KAB1065096.1"/>
    </source>
</evidence>
<proteinExistence type="predicted"/>
<sequence length="142" mass="15853">MKKLISISLSIIVLIGNLWLTQGIHFCGGEIADVNIAAGQSELDCGMERKAEQSCHHHHHDDGSDQMKKKSCCEDVYHSFVLDTDYQISDIQNLPLVKFAVAFISTYIPDLVQPQSLSNLANYEAPPPESSSFQALFQIFRL</sequence>
<reference evidence="1 2" key="1">
    <citation type="submission" date="2019-09" db="EMBL/GenBank/DDBJ databases">
        <title>Genomes of Cryomorphaceae.</title>
        <authorList>
            <person name="Bowman J.P."/>
        </authorList>
    </citation>
    <scope>NUCLEOTIDE SEQUENCE [LARGE SCALE GENOMIC DNA]</scope>
    <source>
        <strain evidence="1 2">KCTC 52047</strain>
    </source>
</reference>
<accession>A0A6N6MA04</accession>
<name>A0A6N6MA04_9FLAO</name>
<keyword evidence="2" id="KW-1185">Reference proteome</keyword>
<dbReference type="Pfam" id="PF26622">
    <property type="entry name" value="DUF8199"/>
    <property type="match status" value="1"/>
</dbReference>
<dbReference type="Proteomes" id="UP000435357">
    <property type="component" value="Unassembled WGS sequence"/>
</dbReference>
<dbReference type="RefSeq" id="WP_151166683.1">
    <property type="nucleotide sequence ID" value="NZ_WACR01000003.1"/>
</dbReference>
<evidence type="ECO:0000313" key="2">
    <source>
        <dbReference type="Proteomes" id="UP000435357"/>
    </source>
</evidence>
<dbReference type="InterPro" id="IPR058512">
    <property type="entry name" value="DUF8199"/>
</dbReference>
<dbReference type="AlphaFoldDB" id="A0A6N6MA04"/>
<organism evidence="1 2">
    <name type="scientific">Salibacter halophilus</name>
    <dbReference type="NCBI Taxonomy" id="1803916"/>
    <lineage>
        <taxon>Bacteria</taxon>
        <taxon>Pseudomonadati</taxon>
        <taxon>Bacteroidota</taxon>
        <taxon>Flavobacteriia</taxon>
        <taxon>Flavobacteriales</taxon>
        <taxon>Salibacteraceae</taxon>
        <taxon>Salibacter</taxon>
    </lineage>
</organism>
<comment type="caution">
    <text evidence="1">The sequence shown here is derived from an EMBL/GenBank/DDBJ whole genome shotgun (WGS) entry which is preliminary data.</text>
</comment>